<name>A0A150NZ33_SORCE</name>
<accession>A0A150NZ33</accession>
<dbReference type="PROSITE" id="PS00409">
    <property type="entry name" value="PROKAR_NTER_METHYL"/>
    <property type="match status" value="1"/>
</dbReference>
<dbReference type="Gene3D" id="3.30.700.10">
    <property type="entry name" value="Glycoprotein, Type 4 Pilin"/>
    <property type="match status" value="1"/>
</dbReference>
<evidence type="ECO:0000313" key="3">
    <source>
        <dbReference type="EMBL" id="KYF47319.1"/>
    </source>
</evidence>
<evidence type="ECO:0000256" key="2">
    <source>
        <dbReference type="SAM" id="Phobius"/>
    </source>
</evidence>
<organism evidence="3 4">
    <name type="scientific">Sorangium cellulosum</name>
    <name type="common">Polyangium cellulosum</name>
    <dbReference type="NCBI Taxonomy" id="56"/>
    <lineage>
        <taxon>Bacteria</taxon>
        <taxon>Pseudomonadati</taxon>
        <taxon>Myxococcota</taxon>
        <taxon>Polyangia</taxon>
        <taxon>Polyangiales</taxon>
        <taxon>Polyangiaceae</taxon>
        <taxon>Sorangium</taxon>
    </lineage>
</organism>
<dbReference type="InterPro" id="IPR045584">
    <property type="entry name" value="Pilin-like"/>
</dbReference>
<comment type="caution">
    <text evidence="3">The sequence shown here is derived from an EMBL/GenBank/DDBJ whole genome shotgun (WGS) entry which is preliminary data.</text>
</comment>
<dbReference type="InterPro" id="IPR012902">
    <property type="entry name" value="N_methyl_site"/>
</dbReference>
<evidence type="ECO:0000256" key="1">
    <source>
        <dbReference type="SAM" id="MobiDB-lite"/>
    </source>
</evidence>
<dbReference type="NCBIfam" id="TIGR02532">
    <property type="entry name" value="IV_pilin_GFxxxE"/>
    <property type="match status" value="1"/>
</dbReference>
<keyword evidence="2" id="KW-1133">Transmembrane helix</keyword>
<feature type="transmembrane region" description="Helical" evidence="2">
    <location>
        <begin position="21"/>
        <end position="47"/>
    </location>
</feature>
<gene>
    <name evidence="3" type="ORF">BE08_30625</name>
</gene>
<dbReference type="Pfam" id="PF07963">
    <property type="entry name" value="N_methyl"/>
    <property type="match status" value="1"/>
</dbReference>
<proteinExistence type="predicted"/>
<dbReference type="EMBL" id="JELY01003638">
    <property type="protein sequence ID" value="KYF47319.1"/>
    <property type="molecule type" value="Genomic_DNA"/>
</dbReference>
<dbReference type="Proteomes" id="UP000075420">
    <property type="component" value="Unassembled WGS sequence"/>
</dbReference>
<dbReference type="AlphaFoldDB" id="A0A150NZ33"/>
<reference evidence="3 4" key="1">
    <citation type="submission" date="2014-02" db="EMBL/GenBank/DDBJ databases">
        <title>The small core and large imbalanced accessory genome model reveals a collaborative survival strategy of Sorangium cellulosum strains in nature.</title>
        <authorList>
            <person name="Han K."/>
            <person name="Peng R."/>
            <person name="Blom J."/>
            <person name="Li Y.-Z."/>
        </authorList>
    </citation>
    <scope>NUCLEOTIDE SEQUENCE [LARGE SCALE GENOMIC DNA]</scope>
    <source>
        <strain evidence="3 4">So0157-25</strain>
    </source>
</reference>
<feature type="compositionally biased region" description="Basic and acidic residues" evidence="1">
    <location>
        <begin position="125"/>
        <end position="150"/>
    </location>
</feature>
<keyword evidence="2" id="KW-0472">Membrane</keyword>
<evidence type="ECO:0000313" key="4">
    <source>
        <dbReference type="Proteomes" id="UP000075420"/>
    </source>
</evidence>
<dbReference type="SUPFAM" id="SSF54523">
    <property type="entry name" value="Pili subunits"/>
    <property type="match status" value="1"/>
</dbReference>
<feature type="region of interest" description="Disordered" evidence="1">
    <location>
        <begin position="122"/>
        <end position="150"/>
    </location>
</feature>
<sequence>METNRASSARRIRRLGRKLSRGVTLVEVLIVVTIMAIIAGGATLMIWPKLKQSRVKSAYTGATIIKSAAEQYQQLGGGGDGCPTIQTLVSAKQIDGNKTDDPWGQPYRIKCDEATNEVHVISSGNDRKENTPDDIRDDMRQSELNKIAEM</sequence>
<keyword evidence="2" id="KW-0812">Transmembrane</keyword>
<protein>
    <submittedName>
        <fullName evidence="3">General secretion pathway protein GspG</fullName>
    </submittedName>
</protein>